<accession>A0A940NR16</accession>
<dbReference type="InterPro" id="IPR056823">
    <property type="entry name" value="TEN-like_YD-shell"/>
</dbReference>
<feature type="region of interest" description="Disordered" evidence="2">
    <location>
        <begin position="1226"/>
        <end position="1263"/>
    </location>
</feature>
<dbReference type="RefSeq" id="WP_209407049.1">
    <property type="nucleotide sequence ID" value="NZ_JAGIYQ010000014.1"/>
</dbReference>
<dbReference type="Pfam" id="PF25023">
    <property type="entry name" value="TEN_YD-shell"/>
    <property type="match status" value="2"/>
</dbReference>
<dbReference type="Pfam" id="PF20148">
    <property type="entry name" value="DUF6531"/>
    <property type="match status" value="1"/>
</dbReference>
<evidence type="ECO:0000256" key="1">
    <source>
        <dbReference type="ARBA" id="ARBA00022737"/>
    </source>
</evidence>
<dbReference type="InterPro" id="IPR050708">
    <property type="entry name" value="T6SS_VgrG/RHS"/>
</dbReference>
<evidence type="ECO:0000313" key="7">
    <source>
        <dbReference type="Proteomes" id="UP000682134"/>
    </source>
</evidence>
<dbReference type="Proteomes" id="UP000682134">
    <property type="component" value="Unassembled WGS sequence"/>
</dbReference>
<keyword evidence="3" id="KW-0732">Signal</keyword>
<organism evidence="6 7">
    <name type="scientific">Gottfriedia endophytica</name>
    <dbReference type="NCBI Taxonomy" id="2820819"/>
    <lineage>
        <taxon>Bacteria</taxon>
        <taxon>Bacillati</taxon>
        <taxon>Bacillota</taxon>
        <taxon>Bacilli</taxon>
        <taxon>Bacillales</taxon>
        <taxon>Bacillaceae</taxon>
        <taxon>Gottfriedia</taxon>
    </lineage>
</organism>
<sequence>MKKKLFKYFFLRLLLLVFLFSSLPLNGFAAEEIKTNDADAKDLKVNPVQPEPLKAGELVDQRTENTKVFYNGNGKYTKKIYFEPVNIKKPGDKQFEEISPDLTQDDSNSNIVTTENTAIDTNFLKTMSNGEYANFSYKGHSISLSILQASGEDKPAIDASDVEANYIENTNKIVHKDVFPQIDLQNYTFNQNTKEDLVLHQYNGYHIFKFKIKTELEATTDKEGNIQLLDSDGKKIFELPKPFMSDSNIDEHSGDAVTSNDVTYDIEKTDDGYNLTLNADPKWLSSPDRVFPIYIDPTTSVTDSSDTFVMSAYPTTNYSSTSSKWDAGLGQYILKIGNYDSTTGTCYALLNQPLPNIEGLTVTSATFNAYVTHTYDSSSTGIWLDRITGPWTNSSVTWNTKPNSTNIANATVTKNQWASFDVKSTVQGWQSGTLPNYGFKLHENGNGQTYWKKIVSTSNSDNNPYLAINYTIPTPPTPTGQAYSYGDGTGTGYVDLKWNAIPGATSYKVWIYNGSSYEAFPVGSATSFSTKGKNIWPSANDIASGKYALHHVSTDGGTELPIDPSSLYKNNGNNYPNNKNFWFRISATYPLGDSTTSGPFTPTIPNLNKPAAPTGTSYTYGNGTGYINFNWKAVTGATSYKIWLFNGHEYESLDVGPATSWTTKGKKYWPTDQEIKAGKYNLHLADNKGAELPVDPSSTYANAGTTYASKKNYYIRVSAINNNGETVYSDYFVPTISTLPAPSEPNGRAYTNMEESNSGYVNLQWDKITGATGYKVNIFNGVDYESYDVGDVDNWTTQDKGIWPKPEAIASGRNTLYHPQDKTSTNYGGTELPLDPSKFYANNGTKYAANPNYYFRISAYDKQGETDVYSSLPFKTTLEQPVPFLGKEDYWSFLDVPGGSVNVATGNFVASENDVSINGNGPGISITRTYNSQSKDTGVFGFGWHSNLDMSVKLNGNNAQYVDEDGTLLTFTKNGMEYEAPTGVYLTLKDNGTNFTIEDKSQNIITFDKSSGMTNGKVLKIEDGHNNATTFNYDKTKGILLSITDSSGRNVDINYNGDGLIQSIIQPSDRQIQYEYDNDKLVKVTGTKGEITKYDYNDDGLLTKIHSPNETDNHQISNEIIYNNGKVNSVKDALGQAYKLDYDTANQNLTVTYPDSKKDQYWYNQDANPSKVIQDVGGLNITSITEYQGNNLKTSYDPNDLDGPSPTPTEYNDYYANGNLKNSTSHYGTESYEYNSNNDVTSYKDTEGKTSKTTYDNQDPVSDIDKSNATAGFSKFDQYGNTIESSTDLSAASNLLVNSSFENGTNGWSVVKSNDSGAMNIDSTGAGNLAGDKSIKLSTISTSTNPNQLGYVYAYQNVDNVMGDTNYTISSNIKTNLNEAQAFYNFYFYNASGTKIGSSDGRSVQLKRNQGWTNRQFTFKTPAGTTRIGVFLEVDHYTSTASGDAWFDNVQLEKSEVKSQYNPIENGGFENGLSSWTGTNGQNDTDSFDGNSSLKINRTSSTQATSEYKQTINIGQNSSDNAFDFTLTGMSKSDSIKANGIEDSTKYGLKAVVYYTDGTTQPEYVTFLSGTNDWNRGYKYFKATKPISKIDISTVFGGNYTGTAWFDGIRLLEGNIITSTSYDANGYTKDVQDLAGSKQTFINDNFGNKKSETDAKGITKSYEYDNGNLLNKVILDNGTTINYQYDLSGLMKNKSIITNDKKTQSYDYEYDDNGNQIKTTGPLKDVTSNKYDANGKLQETTLPSGTVVSYTYDGTGRTKTISYNNEVYFEYEYDKNGNITSVQNIKAGTTKTKEYPDKKNRLRTQKEGKSTINWNYPADSDKLSETNFTHGNQTDSTSYTYNGLDQNTIVTNNNKNYLFHYDELGNIQTYLSGNNTSTTYTYNNQNFINSLKVLSNDGTSLLDETYQYDKNGNRTEIDYPNKQNITYTYDSLNQLESETQLDGTKKEYRYDGFGNRTNVIVT</sequence>
<protein>
    <submittedName>
        <fullName evidence="6">RHS repeat protein</fullName>
    </submittedName>
</protein>
<dbReference type="Gene3D" id="2.60.120.260">
    <property type="entry name" value="Galactose-binding domain-like"/>
    <property type="match status" value="2"/>
</dbReference>
<evidence type="ECO:0000259" key="5">
    <source>
        <dbReference type="Pfam" id="PF25023"/>
    </source>
</evidence>
<feature type="non-terminal residue" evidence="6">
    <location>
        <position position="1962"/>
    </location>
</feature>
<gene>
    <name evidence="6" type="ORF">J5Y03_16220</name>
</gene>
<dbReference type="EMBL" id="JAGIYQ010000014">
    <property type="protein sequence ID" value="MBP0726704.1"/>
    <property type="molecule type" value="Genomic_DNA"/>
</dbReference>
<dbReference type="InterPro" id="IPR006530">
    <property type="entry name" value="YD"/>
</dbReference>
<feature type="domain" description="Teneurin-like YD-shell" evidence="5">
    <location>
        <begin position="1001"/>
        <end position="1199"/>
    </location>
</feature>
<dbReference type="PANTHER" id="PTHR32305">
    <property type="match status" value="1"/>
</dbReference>
<keyword evidence="1" id="KW-0677">Repeat</keyword>
<evidence type="ECO:0000313" key="6">
    <source>
        <dbReference type="EMBL" id="MBP0726704.1"/>
    </source>
</evidence>
<feature type="compositionally biased region" description="Polar residues" evidence="2">
    <location>
        <begin position="1472"/>
        <end position="1492"/>
    </location>
</feature>
<proteinExistence type="predicted"/>
<evidence type="ECO:0000256" key="2">
    <source>
        <dbReference type="SAM" id="MobiDB-lite"/>
    </source>
</evidence>
<feature type="region of interest" description="Disordered" evidence="2">
    <location>
        <begin position="1190"/>
        <end position="1209"/>
    </location>
</feature>
<dbReference type="Gene3D" id="2.60.40.10">
    <property type="entry name" value="Immunoglobulins"/>
    <property type="match status" value="1"/>
</dbReference>
<evidence type="ECO:0000256" key="3">
    <source>
        <dbReference type="SAM" id="SignalP"/>
    </source>
</evidence>
<dbReference type="InterPro" id="IPR031325">
    <property type="entry name" value="RHS_repeat"/>
</dbReference>
<dbReference type="NCBIfam" id="NF033679">
    <property type="entry name" value="DNRLRE_dom"/>
    <property type="match status" value="1"/>
</dbReference>
<dbReference type="Gene3D" id="2.180.10.10">
    <property type="entry name" value="RHS repeat-associated core"/>
    <property type="match status" value="1"/>
</dbReference>
<name>A0A940NR16_9BACI</name>
<dbReference type="PANTHER" id="PTHR32305:SF17">
    <property type="entry name" value="TRNA NUCLEASE WAPA"/>
    <property type="match status" value="1"/>
</dbReference>
<evidence type="ECO:0000259" key="4">
    <source>
        <dbReference type="Pfam" id="PF20148"/>
    </source>
</evidence>
<reference evidence="6" key="1">
    <citation type="submission" date="2021-04" db="EMBL/GenBank/DDBJ databases">
        <title>Genome seq and assembly of Bacillus sp.</title>
        <authorList>
            <person name="Chhetri G."/>
        </authorList>
    </citation>
    <scope>NUCLEOTIDE SEQUENCE</scope>
    <source>
        <strain evidence="6">RG28</strain>
    </source>
</reference>
<keyword evidence="7" id="KW-1185">Reference proteome</keyword>
<dbReference type="Gene3D" id="2.60.120.970">
    <property type="match status" value="1"/>
</dbReference>
<dbReference type="InterPro" id="IPR013783">
    <property type="entry name" value="Ig-like_fold"/>
</dbReference>
<feature type="chain" id="PRO_5037346653" evidence="3">
    <location>
        <begin position="30"/>
        <end position="1962"/>
    </location>
</feature>
<dbReference type="InterPro" id="IPR045351">
    <property type="entry name" value="DUF6531"/>
</dbReference>
<comment type="caution">
    <text evidence="6">The sequence shown here is derived from an EMBL/GenBank/DDBJ whole genome shotgun (WGS) entry which is preliminary data.</text>
</comment>
<feature type="compositionally biased region" description="Polar residues" evidence="2">
    <location>
        <begin position="1226"/>
        <end position="1241"/>
    </location>
</feature>
<feature type="domain" description="Teneurin-like YD-shell" evidence="5">
    <location>
        <begin position="1618"/>
        <end position="1785"/>
    </location>
</feature>
<feature type="compositionally biased region" description="Polar residues" evidence="2">
    <location>
        <begin position="1251"/>
        <end position="1260"/>
    </location>
</feature>
<feature type="signal peptide" evidence="3">
    <location>
        <begin position="1"/>
        <end position="29"/>
    </location>
</feature>
<feature type="region of interest" description="Disordered" evidence="2">
    <location>
        <begin position="1469"/>
        <end position="1492"/>
    </location>
</feature>
<feature type="domain" description="DUF6531" evidence="4">
    <location>
        <begin position="899"/>
        <end position="971"/>
    </location>
</feature>
<dbReference type="NCBIfam" id="TIGR01643">
    <property type="entry name" value="YD_repeat_2x"/>
    <property type="match status" value="2"/>
</dbReference>
<dbReference type="Pfam" id="PF05593">
    <property type="entry name" value="RHS_repeat"/>
    <property type="match status" value="1"/>
</dbReference>